<dbReference type="RefSeq" id="XP_013950336.1">
    <property type="nucleotide sequence ID" value="XM_014094861.1"/>
</dbReference>
<feature type="chain" id="PRO_5003524121" evidence="1">
    <location>
        <begin position="25"/>
        <end position="426"/>
    </location>
</feature>
<keyword evidence="3" id="KW-1185">Reference proteome</keyword>
<accession>G9NBD4</accession>
<evidence type="ECO:0000313" key="2">
    <source>
        <dbReference type="EMBL" id="EHK16139.1"/>
    </source>
</evidence>
<comment type="caution">
    <text evidence="2">The sequence shown here is derived from an EMBL/GenBank/DDBJ whole genome shotgun (WGS) entry which is preliminary data.</text>
</comment>
<dbReference type="AlphaFoldDB" id="G9NBD4"/>
<proteinExistence type="predicted"/>
<keyword evidence="1" id="KW-0732">Signal</keyword>
<gene>
    <name evidence="2" type="ORF">TRIVIDRAFT_65042</name>
</gene>
<evidence type="ECO:0000313" key="3">
    <source>
        <dbReference type="Proteomes" id="UP000007115"/>
    </source>
</evidence>
<evidence type="ECO:0000256" key="1">
    <source>
        <dbReference type="SAM" id="SignalP"/>
    </source>
</evidence>
<dbReference type="GeneID" id="25796666"/>
<dbReference type="HOGENOM" id="CLU_713659_0_0_1"/>
<sequence length="426" mass="44719">MRPEMNQLSVSLAVLLAASPLARAAPGRGCSAKCNAADSLVRLLRAPSNLPEALPFCSSYLHLPASTVTVTTVTPTTTAYSTILSDVSPTVTIYTEDVDTVIPTRTVTVTNVHTETNVVTDTSLTTEFVTVTAAPVQRRIVSTPLSQQIAQSFSPSRISSGCGCLTIPLSTTSVTATAPTVTVTETRDLTTTEPEATQILTSYRTTTLAEAVETTTIDSTTVVPTTTTQVSVVTSTVTATAAATPTGFFYIRNVRPAADGFFSGNFLVNRDFSTTNKVQAATISGSNSTAPRMGLTPEGYLTIMQSRAASSSATGTEDQTWVAFVQNGVNNGPLSFDKLANVQACSTCRPLKFVISPESDGTYINFAADEGARAMYICGSMPSAGANFYAFWTSITGAPSSSCFLQRIYESKEGVAGPTFGTPTHG</sequence>
<dbReference type="VEuPathDB" id="FungiDB:TRIVIDRAFT_65042"/>
<dbReference type="eggNOG" id="ENOG502SS9Q">
    <property type="taxonomic scope" value="Eukaryota"/>
</dbReference>
<dbReference type="InParanoid" id="G9NBD4"/>
<dbReference type="EMBL" id="ABDF02000091">
    <property type="protein sequence ID" value="EHK16139.1"/>
    <property type="molecule type" value="Genomic_DNA"/>
</dbReference>
<reference evidence="2 3" key="1">
    <citation type="journal article" date="2011" name="Genome Biol.">
        <title>Comparative genome sequence analysis underscores mycoparasitism as the ancestral life style of Trichoderma.</title>
        <authorList>
            <person name="Kubicek C.P."/>
            <person name="Herrera-Estrella A."/>
            <person name="Seidl-Seiboth V."/>
            <person name="Martinez D.A."/>
            <person name="Druzhinina I.S."/>
            <person name="Thon M."/>
            <person name="Zeilinger S."/>
            <person name="Casas-Flores S."/>
            <person name="Horwitz B.A."/>
            <person name="Mukherjee P.K."/>
            <person name="Mukherjee M."/>
            <person name="Kredics L."/>
            <person name="Alcaraz L.D."/>
            <person name="Aerts A."/>
            <person name="Antal Z."/>
            <person name="Atanasova L."/>
            <person name="Cervantes-Badillo M.G."/>
            <person name="Challacombe J."/>
            <person name="Chertkov O."/>
            <person name="McCluskey K."/>
            <person name="Coulpier F."/>
            <person name="Deshpande N."/>
            <person name="von Doehren H."/>
            <person name="Ebbole D.J."/>
            <person name="Esquivel-Naranjo E.U."/>
            <person name="Fekete E."/>
            <person name="Flipphi M."/>
            <person name="Glaser F."/>
            <person name="Gomez-Rodriguez E.Y."/>
            <person name="Gruber S."/>
            <person name="Han C."/>
            <person name="Henrissat B."/>
            <person name="Hermosa R."/>
            <person name="Hernandez-Onate M."/>
            <person name="Karaffa L."/>
            <person name="Kosti I."/>
            <person name="Le Crom S."/>
            <person name="Lindquist E."/>
            <person name="Lucas S."/>
            <person name="Luebeck M."/>
            <person name="Luebeck P.S."/>
            <person name="Margeot A."/>
            <person name="Metz B."/>
            <person name="Misra M."/>
            <person name="Nevalainen H."/>
            <person name="Omann M."/>
            <person name="Packer N."/>
            <person name="Perrone G."/>
            <person name="Uresti-Rivera E.E."/>
            <person name="Salamov A."/>
            <person name="Schmoll M."/>
            <person name="Seiboth B."/>
            <person name="Shapiro H."/>
            <person name="Sukno S."/>
            <person name="Tamayo-Ramos J.A."/>
            <person name="Tisch D."/>
            <person name="Wiest A."/>
            <person name="Wilkinson H.H."/>
            <person name="Zhang M."/>
            <person name="Coutinho P.M."/>
            <person name="Kenerley C.M."/>
            <person name="Monte E."/>
            <person name="Baker S.E."/>
            <person name="Grigoriev I.V."/>
        </authorList>
    </citation>
    <scope>NUCLEOTIDE SEQUENCE [LARGE SCALE GENOMIC DNA]</scope>
    <source>
        <strain evidence="3">Gv29-8 / FGSC 10586</strain>
    </source>
</reference>
<dbReference type="Proteomes" id="UP000007115">
    <property type="component" value="Unassembled WGS sequence"/>
</dbReference>
<dbReference type="OrthoDB" id="10031947at2759"/>
<name>G9NBD4_HYPVG</name>
<organism evidence="2 3">
    <name type="scientific">Hypocrea virens (strain Gv29-8 / FGSC 10586)</name>
    <name type="common">Gliocladium virens</name>
    <name type="synonym">Trichoderma virens</name>
    <dbReference type="NCBI Taxonomy" id="413071"/>
    <lineage>
        <taxon>Eukaryota</taxon>
        <taxon>Fungi</taxon>
        <taxon>Dikarya</taxon>
        <taxon>Ascomycota</taxon>
        <taxon>Pezizomycotina</taxon>
        <taxon>Sordariomycetes</taxon>
        <taxon>Hypocreomycetidae</taxon>
        <taxon>Hypocreales</taxon>
        <taxon>Hypocreaceae</taxon>
        <taxon>Trichoderma</taxon>
    </lineage>
</organism>
<dbReference type="OMA" id="CFLQRIY"/>
<protein>
    <submittedName>
        <fullName evidence="2">Uncharacterized protein</fullName>
    </submittedName>
</protein>
<feature type="signal peptide" evidence="1">
    <location>
        <begin position="1"/>
        <end position="24"/>
    </location>
</feature>